<dbReference type="Gene3D" id="6.10.250.3220">
    <property type="match status" value="1"/>
</dbReference>
<dbReference type="Proteomes" id="UP001217918">
    <property type="component" value="Unassembled WGS sequence"/>
</dbReference>
<evidence type="ECO:0000313" key="8">
    <source>
        <dbReference type="Proteomes" id="UP001217918"/>
    </source>
</evidence>
<feature type="domain" description="C3H1-type" evidence="6">
    <location>
        <begin position="298"/>
        <end position="326"/>
    </location>
</feature>
<evidence type="ECO:0000259" key="6">
    <source>
        <dbReference type="PROSITE" id="PS50103"/>
    </source>
</evidence>
<feature type="zinc finger region" description="C3H1-type" evidence="4">
    <location>
        <begin position="215"/>
        <end position="243"/>
    </location>
</feature>
<dbReference type="EMBL" id="JAQQPM010000004">
    <property type="protein sequence ID" value="KAK2071229.1"/>
    <property type="molecule type" value="Genomic_DNA"/>
</dbReference>
<organism evidence="7 8">
    <name type="scientific">Phyllachora maydis</name>
    <dbReference type="NCBI Taxonomy" id="1825666"/>
    <lineage>
        <taxon>Eukaryota</taxon>
        <taxon>Fungi</taxon>
        <taxon>Dikarya</taxon>
        <taxon>Ascomycota</taxon>
        <taxon>Pezizomycotina</taxon>
        <taxon>Sordariomycetes</taxon>
        <taxon>Sordariomycetidae</taxon>
        <taxon>Phyllachorales</taxon>
        <taxon>Phyllachoraceae</taxon>
        <taxon>Phyllachora</taxon>
    </lineage>
</organism>
<dbReference type="PROSITE" id="PS50103">
    <property type="entry name" value="ZF_C3H1"/>
    <property type="match status" value="4"/>
</dbReference>
<feature type="domain" description="C3H1-type" evidence="6">
    <location>
        <begin position="215"/>
        <end position="243"/>
    </location>
</feature>
<dbReference type="PANTHER" id="PTHR46156">
    <property type="entry name" value="CCCH ZINGC FINGER"/>
    <property type="match status" value="1"/>
</dbReference>
<feature type="region of interest" description="Disordered" evidence="5">
    <location>
        <begin position="18"/>
        <end position="37"/>
    </location>
</feature>
<dbReference type="SMART" id="SM00356">
    <property type="entry name" value="ZnF_C3H1"/>
    <property type="match status" value="5"/>
</dbReference>
<name>A0AAD9I5V9_9PEZI</name>
<dbReference type="AlphaFoldDB" id="A0AAD9I5V9"/>
<dbReference type="InterPro" id="IPR000571">
    <property type="entry name" value="Znf_CCCH"/>
</dbReference>
<dbReference type="GO" id="GO:0005634">
    <property type="term" value="C:nucleus"/>
    <property type="evidence" value="ECO:0007669"/>
    <property type="project" value="TreeGrafter"/>
</dbReference>
<evidence type="ECO:0000256" key="4">
    <source>
        <dbReference type="PROSITE-ProRule" id="PRU00723"/>
    </source>
</evidence>
<keyword evidence="8" id="KW-1185">Reference proteome</keyword>
<keyword evidence="3 4" id="KW-0862">Zinc</keyword>
<evidence type="ECO:0000313" key="7">
    <source>
        <dbReference type="EMBL" id="KAK2071229.1"/>
    </source>
</evidence>
<gene>
    <name evidence="7" type="ORF">P8C59_005669</name>
</gene>
<feature type="compositionally biased region" description="Polar residues" evidence="5">
    <location>
        <begin position="56"/>
        <end position="70"/>
    </location>
</feature>
<comment type="caution">
    <text evidence="7">The sequence shown here is derived from an EMBL/GenBank/DDBJ whole genome shotgun (WGS) entry which is preliminary data.</text>
</comment>
<keyword evidence="1 4" id="KW-0479">Metal-binding</keyword>
<feature type="region of interest" description="Disordered" evidence="5">
    <location>
        <begin position="92"/>
        <end position="119"/>
    </location>
</feature>
<accession>A0AAD9I5V9</accession>
<keyword evidence="2 4" id="KW-0863">Zinc-finger</keyword>
<dbReference type="Gene3D" id="4.10.1000.10">
    <property type="entry name" value="Zinc finger, CCCH-type"/>
    <property type="match status" value="2"/>
</dbReference>
<dbReference type="PANTHER" id="PTHR46156:SF1">
    <property type="entry name" value="ZINC FINGER CCCH DOMAIN-CONTAINING PROTEIN 3"/>
    <property type="match status" value="1"/>
</dbReference>
<evidence type="ECO:0000256" key="1">
    <source>
        <dbReference type="ARBA" id="ARBA00022723"/>
    </source>
</evidence>
<feature type="zinc finger region" description="C3H1-type" evidence="4">
    <location>
        <begin position="247"/>
        <end position="270"/>
    </location>
</feature>
<feature type="compositionally biased region" description="Acidic residues" evidence="5">
    <location>
        <begin position="363"/>
        <end position="396"/>
    </location>
</feature>
<dbReference type="InterPro" id="IPR036855">
    <property type="entry name" value="Znf_CCCH_sf"/>
</dbReference>
<evidence type="ECO:0000256" key="5">
    <source>
        <dbReference type="SAM" id="MobiDB-lite"/>
    </source>
</evidence>
<evidence type="ECO:0000256" key="3">
    <source>
        <dbReference type="ARBA" id="ARBA00022833"/>
    </source>
</evidence>
<feature type="zinc finger region" description="C3H1-type" evidence="4">
    <location>
        <begin position="272"/>
        <end position="297"/>
    </location>
</feature>
<feature type="region of interest" description="Disordered" evidence="5">
    <location>
        <begin position="56"/>
        <end position="78"/>
    </location>
</feature>
<dbReference type="GO" id="GO:0008270">
    <property type="term" value="F:zinc ion binding"/>
    <property type="evidence" value="ECO:0007669"/>
    <property type="project" value="UniProtKB-KW"/>
</dbReference>
<dbReference type="Pfam" id="PF00642">
    <property type="entry name" value="zf-CCCH"/>
    <property type="match status" value="1"/>
</dbReference>
<feature type="compositionally biased region" description="Low complexity" evidence="5">
    <location>
        <begin position="97"/>
        <end position="113"/>
    </location>
</feature>
<evidence type="ECO:0000256" key="2">
    <source>
        <dbReference type="ARBA" id="ARBA00022771"/>
    </source>
</evidence>
<feature type="domain" description="C3H1-type" evidence="6">
    <location>
        <begin position="272"/>
        <end position="297"/>
    </location>
</feature>
<dbReference type="SUPFAM" id="SSF90229">
    <property type="entry name" value="CCCH zinc finger"/>
    <property type="match status" value="3"/>
</dbReference>
<feature type="region of interest" description="Disordered" evidence="5">
    <location>
        <begin position="353"/>
        <end position="396"/>
    </location>
</feature>
<proteinExistence type="predicted"/>
<protein>
    <recommendedName>
        <fullName evidence="6">C3H1-type domain-containing protein</fullName>
    </recommendedName>
</protein>
<dbReference type="FunFam" id="4.10.1000.10:FF:000035">
    <property type="entry name" value="CCCH zinc finger protein, variant"/>
    <property type="match status" value="1"/>
</dbReference>
<feature type="zinc finger region" description="C3H1-type" evidence="4">
    <location>
        <begin position="298"/>
        <end position="326"/>
    </location>
</feature>
<feature type="domain" description="C3H1-type" evidence="6">
    <location>
        <begin position="247"/>
        <end position="270"/>
    </location>
</feature>
<sequence>MQTDEELKARISMLASKINRRKTEQLGHHPPGRGAQDYYHYAPYHRMSVAHSPRNNVWTAPRQGQQQQKPAASHGHAPYHAHRQLINNATGRRQNHHNNNNNNNSSSSSSSSSKHAVDAHRERFKVLKHLANGGGRVGANGQGAGTAYELVIDDMHFRVAKNGSKLVKMAGDDDHPATATPKIAFVGGVKFYRSKRGNLYRHGVVKAQRRSAPVTKVNVPCSTFSTTGSCPKGPACRFLHDPDKVAVCKTFLLKGDCPCGENCDLSHDLTVERTPHCLHFAKDSCTKADCKYAHVKVSPAAPLCESFGLRGYCAQGAACPARHVLHECPYFSNTGVCKLRDCKLPHRERASVLRKKESAADGGDADMADLSSEDGESMDEDDVDSDEVDEFVGPDDTLDFDLAEQRDYVEL</sequence>
<reference evidence="7" key="1">
    <citation type="journal article" date="2023" name="Mol. Plant Microbe Interact.">
        <title>Elucidating the Obligate Nature and Biological Capacity of an Invasive Fungal Corn Pathogen.</title>
        <authorList>
            <person name="MacCready J.S."/>
            <person name="Roggenkamp E.M."/>
            <person name="Gdanetz K."/>
            <person name="Chilvers M.I."/>
        </authorList>
    </citation>
    <scope>NUCLEOTIDE SEQUENCE</scope>
    <source>
        <strain evidence="7">PM02</strain>
    </source>
</reference>